<dbReference type="InterPro" id="IPR041657">
    <property type="entry name" value="HTH_17"/>
</dbReference>
<protein>
    <submittedName>
        <fullName evidence="2">Helix-turn-helix domain-containing protein</fullName>
    </submittedName>
</protein>
<proteinExistence type="predicted"/>
<dbReference type="STRING" id="229919.GCA_001050195_00050"/>
<reference evidence="2 3" key="1">
    <citation type="journal article" date="2018" name="Nat. Biotechnol.">
        <title>A standardized bacterial taxonomy based on genome phylogeny substantially revises the tree of life.</title>
        <authorList>
            <person name="Parks D.H."/>
            <person name="Chuvochina M."/>
            <person name="Waite D.W."/>
            <person name="Rinke C."/>
            <person name="Skarshewski A."/>
            <person name="Chaumeil P.A."/>
            <person name="Hugenholtz P."/>
        </authorList>
    </citation>
    <scope>NUCLEOTIDE SEQUENCE [LARGE SCALE GENOMIC DNA]</scope>
    <source>
        <strain evidence="2">UBA8781</strain>
    </source>
</reference>
<dbReference type="SUPFAM" id="SSF46955">
    <property type="entry name" value="Putative DNA-binding domain"/>
    <property type="match status" value="1"/>
</dbReference>
<evidence type="ECO:0000259" key="1">
    <source>
        <dbReference type="Pfam" id="PF12728"/>
    </source>
</evidence>
<dbReference type="Pfam" id="PF12728">
    <property type="entry name" value="HTH_17"/>
    <property type="match status" value="1"/>
</dbReference>
<dbReference type="EMBL" id="DPBP01000041">
    <property type="protein sequence ID" value="HCE18412.1"/>
    <property type="molecule type" value="Genomic_DNA"/>
</dbReference>
<accession>A0A3D1JIS5</accession>
<organism evidence="2 3">
    <name type="scientific">Anaerolinea thermolimosa</name>
    <dbReference type="NCBI Taxonomy" id="229919"/>
    <lineage>
        <taxon>Bacteria</taxon>
        <taxon>Bacillati</taxon>
        <taxon>Chloroflexota</taxon>
        <taxon>Anaerolineae</taxon>
        <taxon>Anaerolineales</taxon>
        <taxon>Anaerolineaceae</taxon>
        <taxon>Anaerolinea</taxon>
    </lineage>
</organism>
<dbReference type="InterPro" id="IPR010093">
    <property type="entry name" value="SinI_DNA-bd"/>
</dbReference>
<dbReference type="InterPro" id="IPR009061">
    <property type="entry name" value="DNA-bd_dom_put_sf"/>
</dbReference>
<evidence type="ECO:0000313" key="3">
    <source>
        <dbReference type="Proteomes" id="UP000264141"/>
    </source>
</evidence>
<dbReference type="AlphaFoldDB" id="A0A3D1JIS5"/>
<comment type="caution">
    <text evidence="2">The sequence shown here is derived from an EMBL/GenBank/DDBJ whole genome shotgun (WGS) entry which is preliminary data.</text>
</comment>
<name>A0A3D1JIS5_9CHLR</name>
<dbReference type="Proteomes" id="UP000264141">
    <property type="component" value="Unassembled WGS sequence"/>
</dbReference>
<feature type="domain" description="Helix-turn-helix" evidence="1">
    <location>
        <begin position="8"/>
        <end position="58"/>
    </location>
</feature>
<evidence type="ECO:0000313" key="2">
    <source>
        <dbReference type="EMBL" id="HCE18412.1"/>
    </source>
</evidence>
<dbReference type="NCBIfam" id="TIGR01764">
    <property type="entry name" value="excise"/>
    <property type="match status" value="1"/>
</dbReference>
<dbReference type="GO" id="GO:0003677">
    <property type="term" value="F:DNA binding"/>
    <property type="evidence" value="ECO:0007669"/>
    <property type="project" value="InterPro"/>
</dbReference>
<dbReference type="Gene3D" id="1.10.1660.10">
    <property type="match status" value="1"/>
</dbReference>
<dbReference type="OrthoDB" id="166697at2"/>
<dbReference type="CDD" id="cd04762">
    <property type="entry name" value="HTH_MerR-trunc"/>
    <property type="match status" value="1"/>
</dbReference>
<sequence length="210" mass="23984">MTMSDQRWLSLSDAAALLGVHTSTVRKWSNEGKLPVHLTSGGHRRYLLSEIELWQKSRISAEAIDTSYLLQEILRSVRLQIQELSLEKETWFLRMDTGTRAYFRESGRNLARTLVAYLTVEGEESVAQAGALGFEYAVHCRRLGLTVKEAAQVFLFFRQQVLEALGKAYQSACITSPVAWNALLQRFSHFSDQVLIAILDHYDQRERHVP</sequence>
<gene>
    <name evidence="2" type="ORF">DEQ80_11180</name>
</gene>